<dbReference type="InterPro" id="IPR029479">
    <property type="entry name" value="Nitroreductase"/>
</dbReference>
<sequence>MISEYFPFLSKYWHYVITSIVLFFLTILLIEKRKTKKIIKKNIDDINFHNSIDNDDCDEQPALSKNLEHIPFEYSRPSEENLLKRAREFYDITNARRTIRFFSKDKVPKNIIREIIRSAGTAPSGAHTEPWTFVVVSNKNIKMNIRKIIETEEEINYKKRMGKKWTTDLMPLKTNWIKEYLTDAPYLIIVFKQVYGLLPDGKKKIHYYNEMSVSIACGILLTAIQYAGLVTLTSTPLNCGPALKKLLERPDNEKLAILLPVGYPAVDATVPKLERKSLDEILVEFD</sequence>
<evidence type="ECO:0000256" key="1">
    <source>
        <dbReference type="ARBA" id="ARBA00001917"/>
    </source>
</evidence>
<evidence type="ECO:0000256" key="3">
    <source>
        <dbReference type="ARBA" id="ARBA00022630"/>
    </source>
</evidence>
<evidence type="ECO:0000256" key="4">
    <source>
        <dbReference type="ARBA" id="ARBA00022643"/>
    </source>
</evidence>
<dbReference type="OrthoDB" id="41362at2759"/>
<protein>
    <recommendedName>
        <fullName evidence="7">Nitroreductase domain-containing protein</fullName>
    </recommendedName>
</protein>
<dbReference type="Pfam" id="PF00881">
    <property type="entry name" value="Nitroreductase"/>
    <property type="match status" value="1"/>
</dbReference>
<feature type="transmembrane region" description="Helical" evidence="6">
    <location>
        <begin position="12"/>
        <end position="30"/>
    </location>
</feature>
<name>A0A834XMQ9_APHGI</name>
<evidence type="ECO:0000313" key="9">
    <source>
        <dbReference type="Proteomes" id="UP000639338"/>
    </source>
</evidence>
<reference evidence="8 9" key="1">
    <citation type="submission" date="2020-08" db="EMBL/GenBank/DDBJ databases">
        <title>Aphidius gifuensis genome sequencing and assembly.</title>
        <authorList>
            <person name="Du Z."/>
        </authorList>
    </citation>
    <scope>NUCLEOTIDE SEQUENCE [LARGE SCALE GENOMIC DNA]</scope>
    <source>
        <strain evidence="8">YNYX2018</strain>
        <tissue evidence="8">Adults</tissue>
    </source>
</reference>
<comment type="similarity">
    <text evidence="2">Belongs to the nitroreductase family.</text>
</comment>
<dbReference type="PANTHER" id="PTHR23026:SF90">
    <property type="entry name" value="IODOTYROSINE DEIODINASE 1"/>
    <property type="match status" value="1"/>
</dbReference>
<keyword evidence="4" id="KW-0288">FMN</keyword>
<comment type="caution">
    <text evidence="8">The sequence shown here is derived from an EMBL/GenBank/DDBJ whole genome shotgun (WGS) entry which is preliminary data.</text>
</comment>
<keyword evidence="6" id="KW-0812">Transmembrane</keyword>
<organism evidence="8 9">
    <name type="scientific">Aphidius gifuensis</name>
    <name type="common">Parasitoid wasp</name>
    <dbReference type="NCBI Taxonomy" id="684658"/>
    <lineage>
        <taxon>Eukaryota</taxon>
        <taxon>Metazoa</taxon>
        <taxon>Ecdysozoa</taxon>
        <taxon>Arthropoda</taxon>
        <taxon>Hexapoda</taxon>
        <taxon>Insecta</taxon>
        <taxon>Pterygota</taxon>
        <taxon>Neoptera</taxon>
        <taxon>Endopterygota</taxon>
        <taxon>Hymenoptera</taxon>
        <taxon>Apocrita</taxon>
        <taxon>Ichneumonoidea</taxon>
        <taxon>Braconidae</taxon>
        <taxon>Aphidiinae</taxon>
        <taxon>Aphidius</taxon>
    </lineage>
</organism>
<feature type="domain" description="Nitroreductase" evidence="7">
    <location>
        <begin position="95"/>
        <end position="263"/>
    </location>
</feature>
<dbReference type="InterPro" id="IPR000415">
    <property type="entry name" value="Nitroreductase-like"/>
</dbReference>
<evidence type="ECO:0000256" key="2">
    <source>
        <dbReference type="ARBA" id="ARBA00007118"/>
    </source>
</evidence>
<dbReference type="FunFam" id="3.40.109.10:FF:000004">
    <property type="entry name" value="Iodotyrosine deiodinase 1"/>
    <property type="match status" value="1"/>
</dbReference>
<dbReference type="AlphaFoldDB" id="A0A834XMQ9"/>
<accession>A0A834XMQ9</accession>
<keyword evidence="6" id="KW-1133">Transmembrane helix</keyword>
<evidence type="ECO:0000313" key="8">
    <source>
        <dbReference type="EMBL" id="KAF7989895.1"/>
    </source>
</evidence>
<dbReference type="Gene3D" id="3.40.109.10">
    <property type="entry name" value="NADH Oxidase"/>
    <property type="match status" value="1"/>
</dbReference>
<proteinExistence type="inferred from homology"/>
<evidence type="ECO:0000256" key="6">
    <source>
        <dbReference type="SAM" id="Phobius"/>
    </source>
</evidence>
<keyword evidence="9" id="KW-1185">Reference proteome</keyword>
<gene>
    <name evidence="8" type="ORF">HCN44_008569</name>
</gene>
<comment type="cofactor">
    <cofactor evidence="1">
        <name>FMN</name>
        <dbReference type="ChEBI" id="CHEBI:58210"/>
    </cofactor>
</comment>
<dbReference type="CDD" id="cd02144">
    <property type="entry name" value="iodotyrosine_dehalogenase"/>
    <property type="match status" value="1"/>
</dbReference>
<dbReference type="InterPro" id="IPR050627">
    <property type="entry name" value="Nitroreductase/BluB"/>
</dbReference>
<dbReference type="GO" id="GO:0006570">
    <property type="term" value="P:tyrosine metabolic process"/>
    <property type="evidence" value="ECO:0007669"/>
    <property type="project" value="TreeGrafter"/>
</dbReference>
<keyword evidence="6" id="KW-0472">Membrane</keyword>
<dbReference type="GO" id="GO:0032553">
    <property type="term" value="F:ribonucleotide binding"/>
    <property type="evidence" value="ECO:0007669"/>
    <property type="project" value="UniProtKB-ARBA"/>
</dbReference>
<dbReference type="SUPFAM" id="SSF55469">
    <property type="entry name" value="FMN-dependent nitroreductase-like"/>
    <property type="match status" value="1"/>
</dbReference>
<evidence type="ECO:0000256" key="5">
    <source>
        <dbReference type="ARBA" id="ARBA00023002"/>
    </source>
</evidence>
<dbReference type="EMBL" id="JACMRX010000005">
    <property type="protein sequence ID" value="KAF7989895.1"/>
    <property type="molecule type" value="Genomic_DNA"/>
</dbReference>
<keyword evidence="5" id="KW-0560">Oxidoreductase</keyword>
<keyword evidence="3" id="KW-0285">Flavoprotein</keyword>
<dbReference type="PANTHER" id="PTHR23026">
    <property type="entry name" value="NADPH NITROREDUCTASE"/>
    <property type="match status" value="1"/>
</dbReference>
<dbReference type="GO" id="GO:0005886">
    <property type="term" value="C:plasma membrane"/>
    <property type="evidence" value="ECO:0007669"/>
    <property type="project" value="TreeGrafter"/>
</dbReference>
<evidence type="ECO:0000259" key="7">
    <source>
        <dbReference type="Pfam" id="PF00881"/>
    </source>
</evidence>
<dbReference type="GO" id="GO:0140616">
    <property type="term" value="F:iodotyrosine deiodinase activity"/>
    <property type="evidence" value="ECO:0007669"/>
    <property type="project" value="UniProtKB-ARBA"/>
</dbReference>
<dbReference type="Proteomes" id="UP000639338">
    <property type="component" value="Unassembled WGS sequence"/>
</dbReference>